<dbReference type="Proteomes" id="UP001212602">
    <property type="component" value="Unassembled WGS sequence"/>
</dbReference>
<dbReference type="Pfam" id="PF02706">
    <property type="entry name" value="Wzz"/>
    <property type="match status" value="1"/>
</dbReference>
<comment type="subcellular location">
    <subcellularLocation>
        <location evidence="1">Cell inner membrane</location>
        <topology evidence="1">Multi-pass membrane protein</topology>
    </subcellularLocation>
</comment>
<evidence type="ECO:0000256" key="10">
    <source>
        <dbReference type="ARBA" id="ARBA00022989"/>
    </source>
</evidence>
<evidence type="ECO:0000256" key="8">
    <source>
        <dbReference type="ARBA" id="ARBA00022777"/>
    </source>
</evidence>
<evidence type="ECO:0000256" key="5">
    <source>
        <dbReference type="ARBA" id="ARBA00022679"/>
    </source>
</evidence>
<comment type="caution">
    <text evidence="24">The sequence shown here is derived from an EMBL/GenBank/DDBJ whole genome shotgun (WGS) entry which is preliminary data.</text>
</comment>
<dbReference type="InterPro" id="IPR027417">
    <property type="entry name" value="P-loop_NTPase"/>
</dbReference>
<dbReference type="GO" id="GO:0004713">
    <property type="term" value="F:protein tyrosine kinase activity"/>
    <property type="evidence" value="ECO:0007669"/>
    <property type="project" value="UniProtKB-KW"/>
</dbReference>
<evidence type="ECO:0000313" key="25">
    <source>
        <dbReference type="Proteomes" id="UP001212602"/>
    </source>
</evidence>
<evidence type="ECO:0000256" key="9">
    <source>
        <dbReference type="ARBA" id="ARBA00022840"/>
    </source>
</evidence>
<feature type="domain" description="AAA" evidence="22">
    <location>
        <begin position="565"/>
        <end position="697"/>
    </location>
</feature>
<proteinExistence type="inferred from homology"/>
<dbReference type="CDD" id="cd05387">
    <property type="entry name" value="BY-kinase"/>
    <property type="match status" value="1"/>
</dbReference>
<keyword evidence="10 20" id="KW-1133">Transmembrane helix</keyword>
<dbReference type="InterPro" id="IPR003856">
    <property type="entry name" value="LPS_length_determ_N"/>
</dbReference>
<keyword evidence="25" id="KW-1185">Reference proteome</keyword>
<feature type="domain" description="Tyrosine-protein kinase G-rich" evidence="23">
    <location>
        <begin position="399"/>
        <end position="478"/>
    </location>
</feature>
<gene>
    <name evidence="24" type="ORF">PGB34_03815</name>
</gene>
<dbReference type="NCBIfam" id="TIGR01005">
    <property type="entry name" value="eps_transp_fam"/>
    <property type="match status" value="1"/>
</dbReference>
<keyword evidence="12" id="KW-0829">Tyrosine-protein kinase</keyword>
<evidence type="ECO:0000256" key="14">
    <source>
        <dbReference type="ARBA" id="ARBA00053015"/>
    </source>
</evidence>
<keyword evidence="11 20" id="KW-0472">Membrane</keyword>
<evidence type="ECO:0000256" key="20">
    <source>
        <dbReference type="SAM" id="Phobius"/>
    </source>
</evidence>
<feature type="compositionally biased region" description="Polar residues" evidence="19">
    <location>
        <begin position="1"/>
        <end position="10"/>
    </location>
</feature>
<dbReference type="Pfam" id="PF13614">
    <property type="entry name" value="AAA_31"/>
    <property type="match status" value="1"/>
</dbReference>
<evidence type="ECO:0000256" key="6">
    <source>
        <dbReference type="ARBA" id="ARBA00022692"/>
    </source>
</evidence>
<evidence type="ECO:0000256" key="16">
    <source>
        <dbReference type="ARBA" id="ARBA00067833"/>
    </source>
</evidence>
<keyword evidence="18" id="KW-0175">Coiled coil</keyword>
<evidence type="ECO:0000256" key="1">
    <source>
        <dbReference type="ARBA" id="ARBA00004429"/>
    </source>
</evidence>
<evidence type="ECO:0000256" key="2">
    <source>
        <dbReference type="ARBA" id="ARBA00008883"/>
    </source>
</evidence>
<evidence type="ECO:0000256" key="12">
    <source>
        <dbReference type="ARBA" id="ARBA00023137"/>
    </source>
</evidence>
<evidence type="ECO:0000256" key="4">
    <source>
        <dbReference type="ARBA" id="ARBA00022519"/>
    </source>
</evidence>
<dbReference type="RefSeq" id="WP_271426733.1">
    <property type="nucleotide sequence ID" value="NZ_JAQIPB010000001.1"/>
</dbReference>
<organism evidence="24 25">
    <name type="scientific">Xenophilus arseniciresistens</name>
    <dbReference type="NCBI Taxonomy" id="1283306"/>
    <lineage>
        <taxon>Bacteria</taxon>
        <taxon>Pseudomonadati</taxon>
        <taxon>Pseudomonadota</taxon>
        <taxon>Betaproteobacteria</taxon>
        <taxon>Burkholderiales</taxon>
        <taxon>Comamonadaceae</taxon>
        <taxon>Xenophilus</taxon>
    </lineage>
</organism>
<dbReference type="SUPFAM" id="SSF52540">
    <property type="entry name" value="P-loop containing nucleoside triphosphate hydrolases"/>
    <property type="match status" value="1"/>
</dbReference>
<evidence type="ECO:0000256" key="15">
    <source>
        <dbReference type="ARBA" id="ARBA00054296"/>
    </source>
</evidence>
<keyword evidence="6 20" id="KW-0812">Transmembrane</keyword>
<evidence type="ECO:0000256" key="17">
    <source>
        <dbReference type="ARBA" id="ARBA00081049"/>
    </source>
</evidence>
<evidence type="ECO:0000259" key="23">
    <source>
        <dbReference type="Pfam" id="PF13807"/>
    </source>
</evidence>
<feature type="coiled-coil region" evidence="18">
    <location>
        <begin position="344"/>
        <end position="392"/>
    </location>
</feature>
<feature type="region of interest" description="Disordered" evidence="19">
    <location>
        <begin position="1"/>
        <end position="21"/>
    </location>
</feature>
<comment type="similarity">
    <text evidence="2">Belongs to the etk/wzc family.</text>
</comment>
<keyword evidence="7" id="KW-0547">Nucleotide-binding</keyword>
<evidence type="ECO:0000256" key="13">
    <source>
        <dbReference type="ARBA" id="ARBA00023169"/>
    </source>
</evidence>
<protein>
    <recommendedName>
        <fullName evidence="16">Putative tyrosine-protein kinase EpsB</fullName>
    </recommendedName>
    <alternativeName>
        <fullName evidence="17">EPS I polysaccharide export protein EpsB</fullName>
    </alternativeName>
</protein>
<evidence type="ECO:0000256" key="11">
    <source>
        <dbReference type="ARBA" id="ARBA00023136"/>
    </source>
</evidence>
<dbReference type="InterPro" id="IPR005702">
    <property type="entry name" value="Wzc-like_C"/>
</dbReference>
<dbReference type="GO" id="GO:0005886">
    <property type="term" value="C:plasma membrane"/>
    <property type="evidence" value="ECO:0007669"/>
    <property type="project" value="UniProtKB-SubCell"/>
</dbReference>
<keyword evidence="3" id="KW-1003">Cell membrane</keyword>
<feature type="transmembrane region" description="Helical" evidence="20">
    <location>
        <begin position="457"/>
        <end position="475"/>
    </location>
</feature>
<dbReference type="FunFam" id="3.40.50.300:FF:000527">
    <property type="entry name" value="Tyrosine-protein kinase etk"/>
    <property type="match status" value="1"/>
</dbReference>
<reference evidence="24" key="1">
    <citation type="submission" date="2023-01" db="EMBL/GenBank/DDBJ databases">
        <title>Xenophilus mangrovi sp. nov., isolated from soil of Mangrove nature reserve.</title>
        <authorList>
            <person name="Xu S."/>
            <person name="Liu Z."/>
            <person name="Xu Y."/>
        </authorList>
    </citation>
    <scope>NUCLEOTIDE SEQUENCE</scope>
    <source>
        <strain evidence="24">YW8</strain>
    </source>
</reference>
<evidence type="ECO:0000259" key="22">
    <source>
        <dbReference type="Pfam" id="PF13614"/>
    </source>
</evidence>
<feature type="transmembrane region" description="Helical" evidence="20">
    <location>
        <begin position="41"/>
        <end position="60"/>
    </location>
</feature>
<evidence type="ECO:0000256" key="7">
    <source>
        <dbReference type="ARBA" id="ARBA00022741"/>
    </source>
</evidence>
<dbReference type="NCBIfam" id="TIGR01007">
    <property type="entry name" value="eps_fam"/>
    <property type="match status" value="1"/>
</dbReference>
<sequence>MNAHSASTPDGQRAPRPTPIEADDDEINLIEYLDILIDQKWLIAGITAVALAAGVAYALLATPIYQTNVLVQVEDSAPEAKGFLGDAGSLFDVKTPATGEIQVIRSRMVLGAAVEQTRYYLDAQPRYTPFFGRWMAARADGLSTPGFLGMGGFVSGTERIEVDHFELPSSLQGQGEFTVTARGEGRYTLTHELLPEPLQGTVGQPLKHVLPGDQAIDLLITRLDGEAGAEFSIERASQLASVEELQRGLQISEQGRQSNVINVVLEGSDRARLQSILNAIGDQYVRQNVERKAAEAQKTLVFLDEQLPAFRKQLEASEDAFTRFRNQNGTVAFDEEARGVLQQSIEMQTKLLEAQQQRRELSARFTDNNVRVQTVDRQIGALQAELDKLSNRVSRMPTIQQDALRLERDVRVNAELYQSLQNNALQLRLVKEGKTGNVRLLDPAVQPLRPVKPQKQLVAALALVLGALAGVAAAIGRARLMGGLRDPQEIEGHTGLSVYATVPLSTDQPVLDKRITAGARGIQLLAHNEPDSLPVEALRSLRVALQFAMMEAGNNRVLITGPTPGIGKSFISANFAAIMAQGGKRVLLIDADLRKGHINRSFGLKREGGLSELLNGSITAQQAIHADLLPGLDLLTTGALPPNPSDMLMSATFAQLLESLSAQYDLVIVDTPPVLVAADTAAVAPSCGVVLMVARSEQTHMGEITESARRLAQAGTSVTGVVFNGMDLSRRHSGSYGYRYGGYRYTEYKYKA</sequence>
<dbReference type="Pfam" id="PF23607">
    <property type="entry name" value="WZC_N"/>
    <property type="match status" value="1"/>
</dbReference>
<dbReference type="PANTHER" id="PTHR32309:SF32">
    <property type="entry name" value="TYROSINE-PROTEIN KINASE ETK-RELATED"/>
    <property type="match status" value="1"/>
</dbReference>
<keyword evidence="9" id="KW-0067">ATP-binding</keyword>
<evidence type="ECO:0000313" key="24">
    <source>
        <dbReference type="EMBL" id="MDA7415481.1"/>
    </source>
</evidence>
<keyword evidence="5 24" id="KW-0808">Transferase</keyword>
<dbReference type="GO" id="GO:0005524">
    <property type="term" value="F:ATP binding"/>
    <property type="evidence" value="ECO:0007669"/>
    <property type="project" value="UniProtKB-KW"/>
</dbReference>
<comment type="function">
    <text evidence="15">Probably involved in polymerization and/or export of exopolysaccharide EPS I which functions as a virulence factor. May be involved in an ATP-dependent process in the pathway for EPS I production, possibly export of the trimeric repeat units across the inner membrane or their polymerization.</text>
</comment>
<dbReference type="InterPro" id="IPR025669">
    <property type="entry name" value="AAA_dom"/>
</dbReference>
<keyword evidence="13" id="KW-0270">Exopolysaccharide synthesis</keyword>
<comment type="catalytic activity">
    <reaction evidence="14">
        <text>L-tyrosyl-[protein] + ATP = O-phospho-L-tyrosyl-[protein] + ADP + H(+)</text>
        <dbReference type="Rhea" id="RHEA:10596"/>
        <dbReference type="Rhea" id="RHEA-COMP:10136"/>
        <dbReference type="Rhea" id="RHEA-COMP:20101"/>
        <dbReference type="ChEBI" id="CHEBI:15378"/>
        <dbReference type="ChEBI" id="CHEBI:30616"/>
        <dbReference type="ChEBI" id="CHEBI:46858"/>
        <dbReference type="ChEBI" id="CHEBI:61978"/>
        <dbReference type="ChEBI" id="CHEBI:456216"/>
    </reaction>
</comment>
<evidence type="ECO:0000256" key="18">
    <source>
        <dbReference type="SAM" id="Coils"/>
    </source>
</evidence>
<evidence type="ECO:0000256" key="3">
    <source>
        <dbReference type="ARBA" id="ARBA00022475"/>
    </source>
</evidence>
<name>A0AAE3N6Y8_9BURK</name>
<feature type="domain" description="Polysaccharide chain length determinant N-terminal" evidence="21">
    <location>
        <begin position="25"/>
        <end position="116"/>
    </location>
</feature>
<dbReference type="PANTHER" id="PTHR32309">
    <property type="entry name" value="TYROSINE-PROTEIN KINASE"/>
    <property type="match status" value="1"/>
</dbReference>
<dbReference type="GO" id="GO:0000271">
    <property type="term" value="P:polysaccharide biosynthetic process"/>
    <property type="evidence" value="ECO:0007669"/>
    <property type="project" value="UniProtKB-KW"/>
</dbReference>
<keyword evidence="8" id="KW-0418">Kinase</keyword>
<dbReference type="InterPro" id="IPR005700">
    <property type="entry name" value="EPS_ExoP-like"/>
</dbReference>
<dbReference type="EMBL" id="JAQIPB010000001">
    <property type="protein sequence ID" value="MDA7415481.1"/>
    <property type="molecule type" value="Genomic_DNA"/>
</dbReference>
<evidence type="ECO:0000256" key="19">
    <source>
        <dbReference type="SAM" id="MobiDB-lite"/>
    </source>
</evidence>
<dbReference type="Pfam" id="PF13807">
    <property type="entry name" value="GNVR"/>
    <property type="match status" value="1"/>
</dbReference>
<accession>A0AAE3N6Y8</accession>
<evidence type="ECO:0000259" key="21">
    <source>
        <dbReference type="Pfam" id="PF02706"/>
    </source>
</evidence>
<dbReference type="GO" id="GO:0042802">
    <property type="term" value="F:identical protein binding"/>
    <property type="evidence" value="ECO:0007669"/>
    <property type="project" value="UniProtKB-ARBA"/>
</dbReference>
<dbReference type="InterPro" id="IPR032807">
    <property type="entry name" value="GNVR"/>
</dbReference>
<keyword evidence="4" id="KW-0997">Cell inner membrane</keyword>
<dbReference type="AlphaFoldDB" id="A0AAE3N6Y8"/>
<dbReference type="Gene3D" id="3.40.50.300">
    <property type="entry name" value="P-loop containing nucleotide triphosphate hydrolases"/>
    <property type="match status" value="1"/>
</dbReference>
<dbReference type="InterPro" id="IPR050445">
    <property type="entry name" value="Bact_polysacc_biosynth/exp"/>
</dbReference>